<proteinExistence type="inferred from homology"/>
<dbReference type="Pfam" id="PF22486">
    <property type="entry name" value="MATH_2"/>
    <property type="match status" value="1"/>
</dbReference>
<evidence type="ECO:0000256" key="4">
    <source>
        <dbReference type="ARBA" id="ARBA00022786"/>
    </source>
</evidence>
<dbReference type="GO" id="GO:0005634">
    <property type="term" value="C:nucleus"/>
    <property type="evidence" value="ECO:0007669"/>
    <property type="project" value="UniProtKB-SubCell"/>
</dbReference>
<dbReference type="SMART" id="SM00225">
    <property type="entry name" value="BTB"/>
    <property type="match status" value="1"/>
</dbReference>
<comment type="subcellular location">
    <subcellularLocation>
        <location evidence="1">Nucleus</location>
    </subcellularLocation>
</comment>
<name>A0AAV7IXQ5_COTGL</name>
<feature type="domain" description="BTB" evidence="6">
    <location>
        <begin position="177"/>
        <end position="246"/>
    </location>
</feature>
<evidence type="ECO:0000256" key="1">
    <source>
        <dbReference type="ARBA" id="ARBA00004123"/>
    </source>
</evidence>
<dbReference type="SUPFAM" id="SSF54695">
    <property type="entry name" value="POZ domain"/>
    <property type="match status" value="1"/>
</dbReference>
<dbReference type="PROSITE" id="PS50097">
    <property type="entry name" value="BTB"/>
    <property type="match status" value="1"/>
</dbReference>
<dbReference type="InterPro" id="IPR000210">
    <property type="entry name" value="BTB/POZ_dom"/>
</dbReference>
<dbReference type="InterPro" id="IPR011333">
    <property type="entry name" value="SKP1/BTB/POZ_sf"/>
</dbReference>
<protein>
    <submittedName>
        <fullName evidence="8">Uncharacterized protein</fullName>
    </submittedName>
</protein>
<dbReference type="InterPro" id="IPR002083">
    <property type="entry name" value="MATH/TRAF_dom"/>
</dbReference>
<evidence type="ECO:0000259" key="7">
    <source>
        <dbReference type="PROSITE" id="PS50144"/>
    </source>
</evidence>
<feature type="domain" description="MATH" evidence="7">
    <location>
        <begin position="5"/>
        <end position="140"/>
    </location>
</feature>
<comment type="similarity">
    <text evidence="3">Belongs to the Tdpoz family.</text>
</comment>
<sequence>MRKHVIIYEWRINNISLYIEKTGDNVKYKLDLESPNFPPGANEKIKWHLKLNSENEDAEDKSWISLSIHYSAAQEWEVKAMYYLFIINYKNERVNVTEFRKWFRNRTDSYTHAEFVKKEDLEEKKRELLPNDSLTIGIELTIYGDNPMTYSNSITLKEPTSHFVEDYRRLFETKEGCDVILKVGDEAFEAHRTILMARSEMFFKLFTLATEEKTNTREIITLTDIKPEIFKSFLEFIYTDQVTEIDLVVEELLEVADKYLLDSLKDLCAESLLKVLRADNAIRVLSLAERYNVPQLSEHVSEFIVCNAKDVIKTPEFKSMKQSNPSLASILFEKFADLKAAGIFVVADSVRDDDPEVSRKNDALDVSQLQSLS</sequence>
<dbReference type="AlphaFoldDB" id="A0AAV7IXQ5"/>
<dbReference type="PROSITE" id="PS50144">
    <property type="entry name" value="MATH"/>
    <property type="match status" value="1"/>
</dbReference>
<evidence type="ECO:0000256" key="5">
    <source>
        <dbReference type="ARBA" id="ARBA00023242"/>
    </source>
</evidence>
<dbReference type="PANTHER" id="PTHR24413">
    <property type="entry name" value="SPECKLE-TYPE POZ PROTEIN"/>
    <property type="match status" value="1"/>
</dbReference>
<dbReference type="Pfam" id="PF24570">
    <property type="entry name" value="BACK_BPM_SPOP"/>
    <property type="match status" value="1"/>
</dbReference>
<comment type="caution">
    <text evidence="8">The sequence shown here is derived from an EMBL/GenBank/DDBJ whole genome shotgun (WGS) entry which is preliminary data.</text>
</comment>
<evidence type="ECO:0000313" key="9">
    <source>
        <dbReference type="Proteomes" id="UP000826195"/>
    </source>
</evidence>
<gene>
    <name evidence="8" type="ORF">KQX54_012550</name>
</gene>
<comment type="pathway">
    <text evidence="2">Protein modification; protein ubiquitination.</text>
</comment>
<dbReference type="SUPFAM" id="SSF49599">
    <property type="entry name" value="TRAF domain-like"/>
    <property type="match status" value="1"/>
</dbReference>
<dbReference type="Pfam" id="PF00651">
    <property type="entry name" value="BTB"/>
    <property type="match status" value="1"/>
</dbReference>
<dbReference type="Gene3D" id="2.60.210.10">
    <property type="entry name" value="Apoptosis, Tumor Necrosis Factor Receptor Associated Protein 2, Chain A"/>
    <property type="match status" value="1"/>
</dbReference>
<organism evidence="8 9">
    <name type="scientific">Cotesia glomerata</name>
    <name type="common">Lepidopteran parasitic wasp</name>
    <name type="synonym">Apanteles glomeratus</name>
    <dbReference type="NCBI Taxonomy" id="32391"/>
    <lineage>
        <taxon>Eukaryota</taxon>
        <taxon>Metazoa</taxon>
        <taxon>Ecdysozoa</taxon>
        <taxon>Arthropoda</taxon>
        <taxon>Hexapoda</taxon>
        <taxon>Insecta</taxon>
        <taxon>Pterygota</taxon>
        <taxon>Neoptera</taxon>
        <taxon>Endopterygota</taxon>
        <taxon>Hymenoptera</taxon>
        <taxon>Apocrita</taxon>
        <taxon>Ichneumonoidea</taxon>
        <taxon>Braconidae</taxon>
        <taxon>Microgastrinae</taxon>
        <taxon>Cotesia</taxon>
    </lineage>
</organism>
<keyword evidence="5" id="KW-0539">Nucleus</keyword>
<dbReference type="InterPro" id="IPR056423">
    <property type="entry name" value="BACK_BPM_SPOP"/>
</dbReference>
<dbReference type="EMBL" id="JAHXZJ010000747">
    <property type="protein sequence ID" value="KAH0557884.1"/>
    <property type="molecule type" value="Genomic_DNA"/>
</dbReference>
<evidence type="ECO:0000259" key="6">
    <source>
        <dbReference type="PROSITE" id="PS50097"/>
    </source>
</evidence>
<keyword evidence="9" id="KW-1185">Reference proteome</keyword>
<reference evidence="8 9" key="1">
    <citation type="journal article" date="2021" name="J. Hered.">
        <title>A chromosome-level genome assembly of the parasitoid wasp, Cotesia glomerata (Hymenoptera: Braconidae).</title>
        <authorList>
            <person name="Pinto B.J."/>
            <person name="Weis J.J."/>
            <person name="Gamble T."/>
            <person name="Ode P.J."/>
            <person name="Paul R."/>
            <person name="Zaspel J.M."/>
        </authorList>
    </citation>
    <scope>NUCLEOTIDE SEQUENCE [LARGE SCALE GENOMIC DNA]</scope>
    <source>
        <strain evidence="8">CgM1</strain>
    </source>
</reference>
<dbReference type="Gene3D" id="3.30.710.10">
    <property type="entry name" value="Potassium Channel Kv1.1, Chain A"/>
    <property type="match status" value="1"/>
</dbReference>
<dbReference type="Gene3D" id="1.25.40.420">
    <property type="match status" value="1"/>
</dbReference>
<accession>A0AAV7IXQ5</accession>
<evidence type="ECO:0000313" key="8">
    <source>
        <dbReference type="EMBL" id="KAH0557884.1"/>
    </source>
</evidence>
<evidence type="ECO:0000256" key="2">
    <source>
        <dbReference type="ARBA" id="ARBA00004906"/>
    </source>
</evidence>
<dbReference type="GO" id="GO:0030163">
    <property type="term" value="P:protein catabolic process"/>
    <property type="evidence" value="ECO:0007669"/>
    <property type="project" value="UniProtKB-ARBA"/>
</dbReference>
<dbReference type="InterPro" id="IPR008974">
    <property type="entry name" value="TRAF-like"/>
</dbReference>
<dbReference type="Proteomes" id="UP000826195">
    <property type="component" value="Unassembled WGS sequence"/>
</dbReference>
<keyword evidence="4" id="KW-0833">Ubl conjugation pathway</keyword>
<evidence type="ECO:0000256" key="3">
    <source>
        <dbReference type="ARBA" id="ARBA00010846"/>
    </source>
</evidence>